<name>A0A0R2UB19_9GAMM</name>
<organism evidence="3 4">
    <name type="scientific">SAR92 bacterium BACL26 MAG-121220-bin70</name>
    <dbReference type="NCBI Taxonomy" id="1655626"/>
    <lineage>
        <taxon>Bacteria</taxon>
        <taxon>Pseudomonadati</taxon>
        <taxon>Pseudomonadota</taxon>
        <taxon>Gammaproteobacteria</taxon>
        <taxon>Cellvibrionales</taxon>
        <taxon>Porticoccaceae</taxon>
        <taxon>SAR92 clade</taxon>
    </lineage>
</organism>
<dbReference type="PANTHER" id="PTHR48081">
    <property type="entry name" value="AB HYDROLASE SUPERFAMILY PROTEIN C4A8.06C"/>
    <property type="match status" value="1"/>
</dbReference>
<dbReference type="InterPro" id="IPR050300">
    <property type="entry name" value="GDXG_lipolytic_enzyme"/>
</dbReference>
<dbReference type="SUPFAM" id="SSF53474">
    <property type="entry name" value="alpha/beta-Hydrolases"/>
    <property type="match status" value="1"/>
</dbReference>
<dbReference type="PANTHER" id="PTHR48081:SF8">
    <property type="entry name" value="ALPHA_BETA HYDROLASE FOLD-3 DOMAIN-CONTAINING PROTEIN-RELATED"/>
    <property type="match status" value="1"/>
</dbReference>
<dbReference type="InterPro" id="IPR029058">
    <property type="entry name" value="AB_hydrolase_fold"/>
</dbReference>
<dbReference type="InterPro" id="IPR013094">
    <property type="entry name" value="AB_hydrolase_3"/>
</dbReference>
<gene>
    <name evidence="3" type="ORF">ABS24_07560</name>
</gene>
<dbReference type="GO" id="GO:0016787">
    <property type="term" value="F:hydrolase activity"/>
    <property type="evidence" value="ECO:0007669"/>
    <property type="project" value="UniProtKB-KW"/>
</dbReference>
<proteinExistence type="predicted"/>
<evidence type="ECO:0000313" key="4">
    <source>
        <dbReference type="Proteomes" id="UP000051213"/>
    </source>
</evidence>
<dbReference type="AlphaFoldDB" id="A0A0R2UB19"/>
<dbReference type="Pfam" id="PF07859">
    <property type="entry name" value="Abhydrolase_3"/>
    <property type="match status" value="1"/>
</dbReference>
<dbReference type="Gene3D" id="3.40.50.1820">
    <property type="entry name" value="alpha/beta hydrolase"/>
    <property type="match status" value="1"/>
</dbReference>
<dbReference type="Proteomes" id="UP000051213">
    <property type="component" value="Unassembled WGS sequence"/>
</dbReference>
<feature type="domain" description="Alpha/beta hydrolase fold-3" evidence="2">
    <location>
        <begin position="82"/>
        <end position="293"/>
    </location>
</feature>
<accession>A0A0R2UB19</accession>
<evidence type="ECO:0000259" key="2">
    <source>
        <dbReference type="Pfam" id="PF07859"/>
    </source>
</evidence>
<comment type="caution">
    <text evidence="3">The sequence shown here is derived from an EMBL/GenBank/DDBJ whole genome shotgun (WGS) entry which is preliminary data.</text>
</comment>
<dbReference type="EMBL" id="LICA01000045">
    <property type="protein sequence ID" value="KRO96678.1"/>
    <property type="molecule type" value="Genomic_DNA"/>
</dbReference>
<keyword evidence="1" id="KW-0378">Hydrolase</keyword>
<protein>
    <recommendedName>
        <fullName evidence="2">Alpha/beta hydrolase fold-3 domain-containing protein</fullName>
    </recommendedName>
</protein>
<evidence type="ECO:0000313" key="3">
    <source>
        <dbReference type="EMBL" id="KRO96678.1"/>
    </source>
</evidence>
<sequence>MNVDLLDQELAAALEAIPEIDIWANLALTRELSLQRSKAIAAILPPLSNVTSMDYKVPQIDAQAIPVRVYRPGNQTEELPVLLWIHGGGFCFGSMEGDDYWVRRMTDSVGCVVVSVDYRLAPEYPFPAPLNDCYAALLWVANNSKLLSVDRSRIGVGGISAGGGLAAALALMARDKVEVPVIFQALLCPMIDNTSTSDSSYSITDKRIWNRNSNLQGWMHYLARSDSSERQAFPASKYAAPTHASDLHGLPSAYIGVGSVDLFVDENRDYSERLNAAGVTSQLKVFNGGFHAFEFYVPDAQISCFARETHYAAIRNGLFY</sequence>
<reference evidence="3 4" key="1">
    <citation type="submission" date="2015-10" db="EMBL/GenBank/DDBJ databases">
        <title>Metagenome-Assembled Genomes uncover a global brackish microbiome.</title>
        <authorList>
            <person name="Hugerth L.W."/>
            <person name="Larsson J."/>
            <person name="Alneberg J."/>
            <person name="Lindh M.V."/>
            <person name="Legrand C."/>
            <person name="Pinhassi J."/>
            <person name="Andersson A.F."/>
        </authorList>
    </citation>
    <scope>NUCLEOTIDE SEQUENCE [LARGE SCALE GENOMIC DNA]</scope>
    <source>
        <strain evidence="3">BACL26 MAG-121220-bin70</strain>
    </source>
</reference>
<evidence type="ECO:0000256" key="1">
    <source>
        <dbReference type="ARBA" id="ARBA00022801"/>
    </source>
</evidence>